<comment type="caution">
    <text evidence="2">The sequence shown here is derived from an EMBL/GenBank/DDBJ whole genome shotgun (WGS) entry which is preliminary data.</text>
</comment>
<proteinExistence type="predicted"/>
<evidence type="ECO:0000313" key="2">
    <source>
        <dbReference type="EMBL" id="EYE89549.1"/>
    </source>
</evidence>
<dbReference type="Pfam" id="PF13333">
    <property type="entry name" value="rve_2"/>
    <property type="match status" value="1"/>
</dbReference>
<dbReference type="AlphaFoldDB" id="A0A017RYU7"/>
<evidence type="ECO:0000313" key="3">
    <source>
        <dbReference type="Proteomes" id="UP000019681"/>
    </source>
</evidence>
<sequence>MRKETTYGFKKLKYDFKRNIFRNEDDIKIHFYSDIIKPILKELNPTMAGQYHSEDVLLSGGRTDATFQNISFEFKKELQSYVSWCNNKRIHGNLNYMTPVEYRLAKMTE</sequence>
<dbReference type="OrthoDB" id="568465at2"/>
<dbReference type="Proteomes" id="UP000019681">
    <property type="component" value="Unassembled WGS sequence"/>
</dbReference>
<protein>
    <submittedName>
        <fullName evidence="2">Transposase ISSag4</fullName>
    </submittedName>
</protein>
<evidence type="ECO:0000259" key="1">
    <source>
        <dbReference type="Pfam" id="PF13333"/>
    </source>
</evidence>
<name>A0A017RYU7_9CLOT</name>
<reference evidence="2 3" key="1">
    <citation type="journal article" date="2014" name="Genome Announc.">
        <title>Draft Genome Sequence of Fervidicella metallireducens Strain AeBT, an Iron-Reducing Thermoanaerobe from the Great Artesian Basin.</title>
        <authorList>
            <person name="Patel B.K."/>
        </authorList>
    </citation>
    <scope>NUCLEOTIDE SEQUENCE [LARGE SCALE GENOMIC DNA]</scope>
    <source>
        <strain evidence="2 3">AeB</strain>
    </source>
</reference>
<feature type="domain" description="Integrase catalytic" evidence="1">
    <location>
        <begin position="66"/>
        <end position="103"/>
    </location>
</feature>
<organism evidence="2 3">
    <name type="scientific">Fervidicella metallireducens AeB</name>
    <dbReference type="NCBI Taxonomy" id="1403537"/>
    <lineage>
        <taxon>Bacteria</taxon>
        <taxon>Bacillati</taxon>
        <taxon>Bacillota</taxon>
        <taxon>Clostridia</taxon>
        <taxon>Eubacteriales</taxon>
        <taxon>Clostridiaceae</taxon>
        <taxon>Fervidicella</taxon>
    </lineage>
</organism>
<dbReference type="GO" id="GO:0015074">
    <property type="term" value="P:DNA integration"/>
    <property type="evidence" value="ECO:0007669"/>
    <property type="project" value="InterPro"/>
</dbReference>
<accession>A0A017RYU7</accession>
<dbReference type="EMBL" id="AZQP01000003">
    <property type="protein sequence ID" value="EYE89549.1"/>
    <property type="molecule type" value="Genomic_DNA"/>
</dbReference>
<gene>
    <name evidence="2" type="ORF">Q428_01855</name>
</gene>
<dbReference type="InterPro" id="IPR001584">
    <property type="entry name" value="Integrase_cat-core"/>
</dbReference>
<keyword evidence="3" id="KW-1185">Reference proteome</keyword>